<dbReference type="GO" id="GO:0071014">
    <property type="term" value="C:post-mRNA release spliceosomal complex"/>
    <property type="evidence" value="ECO:0007669"/>
    <property type="project" value="TreeGrafter"/>
</dbReference>
<evidence type="ECO:0000256" key="2">
    <source>
        <dbReference type="SAM" id="MobiDB-lite"/>
    </source>
</evidence>
<evidence type="ECO:0000313" key="4">
    <source>
        <dbReference type="EMBL" id="KAF7571553.1"/>
    </source>
</evidence>
<evidence type="ECO:0000313" key="5">
    <source>
        <dbReference type="Proteomes" id="UP000245464"/>
    </source>
</evidence>
<organism evidence="4 5">
    <name type="scientific">Pyrenophora tritici-repentis</name>
    <dbReference type="NCBI Taxonomy" id="45151"/>
    <lineage>
        <taxon>Eukaryota</taxon>
        <taxon>Fungi</taxon>
        <taxon>Dikarya</taxon>
        <taxon>Ascomycota</taxon>
        <taxon>Pezizomycotina</taxon>
        <taxon>Dothideomycetes</taxon>
        <taxon>Pleosporomycetidae</taxon>
        <taxon>Pleosporales</taxon>
        <taxon>Pleosporineae</taxon>
        <taxon>Pleosporaceae</taxon>
        <taxon>Pyrenophora</taxon>
    </lineage>
</organism>
<feature type="domain" description="Integrase catalytic" evidence="3">
    <location>
        <begin position="983"/>
        <end position="1160"/>
    </location>
</feature>
<dbReference type="InterPro" id="IPR001584">
    <property type="entry name" value="Integrase_cat-core"/>
</dbReference>
<feature type="compositionally biased region" description="Basic and acidic residues" evidence="2">
    <location>
        <begin position="639"/>
        <end position="649"/>
    </location>
</feature>
<dbReference type="GO" id="GO:0003723">
    <property type="term" value="F:RNA binding"/>
    <property type="evidence" value="ECO:0007669"/>
    <property type="project" value="UniProtKB-KW"/>
</dbReference>
<keyword evidence="1" id="KW-0694">RNA-binding</keyword>
<dbReference type="PROSITE" id="PS50994">
    <property type="entry name" value="INTEGRASE"/>
    <property type="match status" value="1"/>
</dbReference>
<reference evidence="4 5" key="1">
    <citation type="journal article" date="2018" name="BMC Genomics">
        <title>Comparative genomics of the wheat fungal pathogen Pyrenophora tritici-repentis reveals chromosomal variations and genome plasticity.</title>
        <authorList>
            <person name="Moolhuijzen P."/>
            <person name="See P.T."/>
            <person name="Hane J.K."/>
            <person name="Shi G."/>
            <person name="Liu Z."/>
            <person name="Oliver R.P."/>
            <person name="Moffat C.S."/>
        </authorList>
    </citation>
    <scope>NUCLEOTIDE SEQUENCE [LARGE SCALE GENOMIC DNA]</scope>
    <source>
        <strain evidence="4">M4</strain>
    </source>
</reference>
<feature type="compositionally biased region" description="Polar residues" evidence="2">
    <location>
        <begin position="1250"/>
        <end position="1263"/>
    </location>
</feature>
<dbReference type="PANTHER" id="PTHR31551">
    <property type="entry name" value="PRE-MRNA-SPLICING FACTOR CWF18"/>
    <property type="match status" value="1"/>
</dbReference>
<dbReference type="KEGG" id="ptrr:6342438"/>
<comment type="caution">
    <text evidence="4">The sequence shown here is derived from an EMBL/GenBank/DDBJ whole genome shotgun (WGS) entry which is preliminary data.</text>
</comment>
<dbReference type="Pfam" id="PF08315">
    <property type="entry name" value="cwf18"/>
    <property type="match status" value="1"/>
</dbReference>
<dbReference type="InterPro" id="IPR012337">
    <property type="entry name" value="RNaseH-like_sf"/>
</dbReference>
<feature type="compositionally biased region" description="Basic residues" evidence="2">
    <location>
        <begin position="1267"/>
        <end position="1280"/>
    </location>
</feature>
<dbReference type="InterPro" id="IPR013169">
    <property type="entry name" value="mRNA_splic_Cwf18-like"/>
</dbReference>
<feature type="region of interest" description="Disordered" evidence="2">
    <location>
        <begin position="1"/>
        <end position="78"/>
    </location>
</feature>
<dbReference type="EMBL" id="NQIK02000004">
    <property type="protein sequence ID" value="KAF7571553.1"/>
    <property type="molecule type" value="Genomic_DNA"/>
</dbReference>
<dbReference type="RefSeq" id="XP_001934533.2">
    <property type="nucleotide sequence ID" value="XM_001934498.2"/>
</dbReference>
<dbReference type="GO" id="GO:0015074">
    <property type="term" value="P:DNA integration"/>
    <property type="evidence" value="ECO:0007669"/>
    <property type="project" value="InterPro"/>
</dbReference>
<feature type="region of interest" description="Disordered" evidence="2">
    <location>
        <begin position="1250"/>
        <end position="1289"/>
    </location>
</feature>
<protein>
    <submittedName>
        <fullName evidence="4">Cwf18 domain containing protein</fullName>
    </submittedName>
</protein>
<name>A0A834VQB8_9PLEO</name>
<feature type="compositionally biased region" description="Basic and acidic residues" evidence="2">
    <location>
        <begin position="1"/>
        <end position="16"/>
    </location>
</feature>
<accession>A0A834VQB8</accession>
<dbReference type="Gene3D" id="3.30.420.10">
    <property type="entry name" value="Ribonuclease H-like superfamily/Ribonuclease H"/>
    <property type="match status" value="1"/>
</dbReference>
<dbReference type="PANTHER" id="PTHR31551:SF1">
    <property type="entry name" value="COILED-COIL DOMAIN-CONTAINING PROTEIN 12"/>
    <property type="match status" value="1"/>
</dbReference>
<feature type="region of interest" description="Disordered" evidence="2">
    <location>
        <begin position="638"/>
        <end position="670"/>
    </location>
</feature>
<gene>
    <name evidence="4" type="ORF">PtrM4_090530</name>
</gene>
<feature type="compositionally biased region" description="Polar residues" evidence="2">
    <location>
        <begin position="63"/>
        <end position="78"/>
    </location>
</feature>
<dbReference type="SUPFAM" id="SSF53098">
    <property type="entry name" value="Ribonuclease H-like"/>
    <property type="match status" value="1"/>
</dbReference>
<proteinExistence type="predicted"/>
<dbReference type="InterPro" id="IPR036397">
    <property type="entry name" value="RNaseH_sf"/>
</dbReference>
<feature type="region of interest" description="Disordered" evidence="2">
    <location>
        <begin position="1823"/>
        <end position="1842"/>
    </location>
</feature>
<evidence type="ECO:0000256" key="1">
    <source>
        <dbReference type="ARBA" id="ARBA00022884"/>
    </source>
</evidence>
<sequence>MSSHEKLSAAANDRKSRLAQLKSLKRKQEQISDAPEATDSPSTQPQIETSQALTRTEEEEPSVATTYLSGRNYDPTTRNVKLGFDNLPIADPTNTLEYKAEQLALETKAQQEADKAEDKGLDLFKLQPKKPNWDLKRDLEQKMKPLHVQTDNAIAKLVRERVEAQKAIREKQPSDGSNGEEVGMEGILAKKRLLLPHSSKECEVQHRPQRLPIKVALSPTVLKEILNEKICVNHAQKQLTTPATNSKQSTDFSTMAPYKSVKYRSWYSEMHKSEYVNAELDPTDTVINTDKLNTVVLDWVVQVEDDGQFDLFILQEFQKSFEDWTQDIISAVDVRLRKAVKELLRHRGIYIQINSRDTVITQLYNLLHLSSCPIWPDDELELMRLVDGFKCRQLTNSNYSYPNPPQPPTGYPQAQYSPSPAQLNVTALTNLAKLYNNNDKFSGDKYDVLSHKLVIFRELCAKVGIQPGQTDRYKLAISTMLTGKASTYYYQSIAPLDLGYEDIIAKLGAYFHTTENYQLFLNEWRTIMLKDVIASNPDKTIAQCLDLLIDKLHKLYQAMAQQNGLSESSLTGQLVSACQGVEACSAVLIRPASTFEAVASELRNAVGNWQRCHPHARTQFNYDNEQTDDDIFYTNRRYNRNDEPRDRPRGYGTGRFNRGPTLSRPRYPPRRSHDKKCYVCGKQGCWSTRHSHEERNESHQRFKTYVQNHDLDDDYDVFLAGFEGIELHDEAEDDDGNRVDDLDAYFQHEQFNTAACGTIDGQALTINLNDAAATHAITGIDPYASETAKEAPHMFTFDHRYGAHCFQGIMPDTGAAGVSTAGKTQVMALQRLQPSATINESTAGRHRIRFGDNPECLSLGEVKVKTPLGVILFAVMPTNTPFLLCLADMDRHGIYLNNVDNVLVHESREYPIVRKWGHPWLLLDDQETATHYLTEVELAQLHRRFGHPAAGRLYKVLARAGYDEVDAATIEKINKFCHQCQITGKAPGRFRFTLRDDINFNYRLIVDVMYINQRPVLHAIDEATAFQAARFLTDMKASTTWDTLRAMWIDMYVGPPDVIATDAGKNFASEEFVNNAKTMAIEVDEVPVEAHNSIGKVERYHAAIRRAFEVISADIDSDTSSEHLLQMAVKAVNDTAGPDGLVPTLLVFGTYPRLSKTSPPSPSISARAKAIKNAMAEVRKIKAKRQVNDALATRNGPNVIETLQLPIQSSVKVWRENRGWTGPHTLIAMNDDLTAAIVDVDGRQATFRVTSVQPYHRNNSTTEVPPPRKRGRPKGSKNKPKPAPIETNDVNLTQREEDDLVLSRKLRATGKITTLGEPFELSTKAEIDALITRGVFRFEEYDPQRHGGIRVFKSRIVNEVKGKTTTKPYEKSRLVVQGYADDGKRIVLTQSPTIQRASQRIIIALAPSLLQMGMTLWLRDITQAYTQADDHLQRTIIADLPTQLRDAYPKGTIMVVVKPLYGIAEAGAYWWSTYFKHHTTTLGMETSTYDPCLLITKPTALGFGIVGMQTDDTLGLSDDVFANKESKELRFSAKEKQFLTTNNPIDFNGCVVSLTTDGVITLRQKKQGEKLEIATDKKTYIQQRARGAYIATICQPEASFDLAAAAQASEPTKEEISKLNKRIEWQKKNLCHGLTYVPLDIRNLKLFTLVDASFANNKDMSSQMGFVIVLGNEVTSSDTNFGIRGNIVHWSSVKCKRITRSVLASEIYAMAHGVDIAVAIGGTIDMVMERLNLPKVPIVVCTDSRSLYDCLVKLGTTKEKRLMIDIMAMREAYERSELMDIRWIDGRDNPADSMTKAGCNAAIENLINSNELNLRVQGWVNRDRNTKPTTESTELSNLEGTK</sequence>
<dbReference type="GeneID" id="6342438"/>
<feature type="compositionally biased region" description="Polar residues" evidence="2">
    <location>
        <begin position="39"/>
        <end position="54"/>
    </location>
</feature>
<dbReference type="Proteomes" id="UP000245464">
    <property type="component" value="Chromosome 4"/>
</dbReference>
<evidence type="ECO:0000259" key="3">
    <source>
        <dbReference type="PROSITE" id="PS50994"/>
    </source>
</evidence>
<dbReference type="GO" id="GO:0005684">
    <property type="term" value="C:U2-type spliceosomal complex"/>
    <property type="evidence" value="ECO:0007669"/>
    <property type="project" value="TreeGrafter"/>
</dbReference>
<feature type="compositionally biased region" description="Polar residues" evidence="2">
    <location>
        <begin position="1827"/>
        <end position="1842"/>
    </location>
</feature>